<feature type="chain" id="PRO_5012529360" evidence="2">
    <location>
        <begin position="26"/>
        <end position="654"/>
    </location>
</feature>
<evidence type="ECO:0000313" key="3">
    <source>
        <dbReference type="EMBL" id="ARO46229.1"/>
    </source>
</evidence>
<keyword evidence="3" id="KW-0176">Collagen</keyword>
<evidence type="ECO:0000256" key="1">
    <source>
        <dbReference type="SAM" id="MobiDB-lite"/>
    </source>
</evidence>
<dbReference type="EMBL" id="KY303941">
    <property type="protein sequence ID" value="ARO46229.1"/>
    <property type="molecule type" value="Genomic_DNA"/>
</dbReference>
<proteinExistence type="predicted"/>
<evidence type="ECO:0000256" key="2">
    <source>
        <dbReference type="SAM" id="SignalP"/>
    </source>
</evidence>
<dbReference type="AlphaFoldDB" id="A0A1W6QXY3"/>
<geneLocation type="plasmid" evidence="3">
    <name>pGTC3</name>
</geneLocation>
<feature type="compositionally biased region" description="Acidic residues" evidence="1">
    <location>
        <begin position="79"/>
        <end position="92"/>
    </location>
</feature>
<feature type="compositionally biased region" description="Polar residues" evidence="1">
    <location>
        <begin position="30"/>
        <end position="50"/>
    </location>
</feature>
<protein>
    <submittedName>
        <fullName evidence="3">Collagen-binding domain protein</fullName>
    </submittedName>
</protein>
<name>A0A1W6QXY3_ENTFL</name>
<accession>A0A1W6QXY3</accession>
<reference evidence="3" key="1">
    <citation type="submission" date="2016-12" db="EMBL/GenBank/DDBJ databases">
        <title>Characterization of a Plasmid Isolated from Enterococcus faecalis found in the Fecal Material of a Blue Whale.</title>
        <authorList>
            <person name="McLaughlin R."/>
        </authorList>
    </citation>
    <scope>NUCLEOTIDE SEQUENCE</scope>
    <source>
        <strain evidence="3">3</strain>
        <plasmid evidence="3">pGTC3</plasmid>
    </source>
</reference>
<feature type="signal peptide" evidence="2">
    <location>
        <begin position="1"/>
        <end position="25"/>
    </location>
</feature>
<dbReference type="RefSeq" id="WP_172689719.1">
    <property type="nucleotide sequence ID" value="NZ_KY303941.1"/>
</dbReference>
<keyword evidence="2" id="KW-0732">Signal</keyword>
<organism evidence="3">
    <name type="scientific">Enterococcus faecalis</name>
    <name type="common">Streptococcus faecalis</name>
    <dbReference type="NCBI Taxonomy" id="1351"/>
    <lineage>
        <taxon>Bacteria</taxon>
        <taxon>Bacillati</taxon>
        <taxon>Bacillota</taxon>
        <taxon>Bacilli</taxon>
        <taxon>Lactobacillales</taxon>
        <taxon>Enterococcaceae</taxon>
        <taxon>Enterococcus</taxon>
    </lineage>
</organism>
<feature type="region of interest" description="Disordered" evidence="1">
    <location>
        <begin position="30"/>
        <end position="103"/>
    </location>
</feature>
<feature type="compositionally biased region" description="Basic and acidic residues" evidence="1">
    <location>
        <begin position="51"/>
        <end position="78"/>
    </location>
</feature>
<sequence>MKKSIVLNTVVLISSYIILPTVAIAESSQQNMTDSSNQNQITTASDISQVDNKDIVSSEKDNNTLEESTKQDSMKDTTESTEESNEISEGEENSLGKNKIDNGEAKVFSTPKKSSINDIKDWVTLDTNFGNKKDDTSQVIINLTTKVSNTPINFIPQGTKITCHLSNELISYPALALVPESNPFVNLEKDEQSSTFSLIFKTDYNIAAETTFVLNTIATNTTSNEKSGDLTASIEDTTGQSIAIPVTNPTLVINPIQYKIPFVNPYWVWDTGGTFIGQNQNQVGIYKKGSKQFKFVTTINHFRNKIIGTYNVEFQAGSLQTPDWSSLKIKYADTGKDVPSSEYTILSQTSNTLKLRLPNSLTSNTKLFIYYDTTPKTEDVDTIFENTFTVYSSSTGKVDDSMGGSQLLRTKFQGRRDYVSSMPVLDGDNLEYWYGEPVDVLRDFWGGDVNDGDYDFSNPEVRKRLSVEVRTQDGQVIPLNEVEKGMLSPGTYVMTYRMTNIMGFQSLPFTRNLVIKGRLTWTTPTSMSFGTHKLEKLERIYPVEVIEGSPLEVIDSRGNGSSWTVTAKLKEEFENKSSKVAKNILFYKNLNGEEAITNSSAVLVAKNTIVDNQYKTTISNQWNQDNGLYVKTSPGSVQKGDYTGTIEWTLNDTP</sequence>
<keyword evidence="3" id="KW-0614">Plasmid</keyword>